<dbReference type="Pfam" id="PF14388">
    <property type="entry name" value="DUF4419"/>
    <property type="match status" value="1"/>
</dbReference>
<sequence length="393" mass="44461">MPITILPTNNRPNQLYRDVVKTPKELFEESCRQDAKKSTGILQSSFTNLEAEHISPSSNGFVHAACDAYSQHHHLKIRPEDVWFSILAQLSFYINNHAEELRSVYVAHEGKKPIVVSAFGTMEGADFGRLALELTEQLDEHLNDPSLRNWIMPDFTTTETTDKVVAAITMMGTLQAYFSYGVSFCCGLPSVTLLGEREDWVKLRARLEKIPSWDKEGPRKGRGVSELKTFVDRLETVLDFFIRSFDDPQGSEVIAFWNKIVRKRSLGSGGSYMSGWLTAFCFWSEKGDRIVEEWDYDPNDCTIGGTRFQTIETADIPRGYTSVPVLVNDNGEIHKTKMLAGSVGHRVTSSGDLLDQPYSSWDSWDRPEPKAGLDSIQPVVGWWMYEYEDSSTD</sequence>
<gene>
    <name evidence="1" type="ORF">CLO192961_LOCUS396697</name>
</gene>
<dbReference type="PANTHER" id="PTHR31252">
    <property type="entry name" value="DUF4419 DOMAIN-CONTAINING PROTEIN"/>
    <property type="match status" value="1"/>
</dbReference>
<accession>A0ABY6UXM6</accession>
<name>A0ABY6UXM6_BIOOC</name>
<comment type="caution">
    <text evidence="1">The sequence shown here is derived from an EMBL/GenBank/DDBJ whole genome shotgun (WGS) entry which is preliminary data.</text>
</comment>
<dbReference type="Proteomes" id="UP000766486">
    <property type="component" value="Unassembled WGS sequence"/>
</dbReference>
<dbReference type="InterPro" id="IPR025533">
    <property type="entry name" value="DUF4419"/>
</dbReference>
<reference evidence="1 2" key="1">
    <citation type="submission" date="2019-06" db="EMBL/GenBank/DDBJ databases">
        <authorList>
            <person name="Broberg M."/>
        </authorList>
    </citation>
    <scope>NUCLEOTIDE SEQUENCE [LARGE SCALE GENOMIC DNA]</scope>
</reference>
<protein>
    <recommendedName>
        <fullName evidence="3">DUF4419 domain-containing protein</fullName>
    </recommendedName>
</protein>
<evidence type="ECO:0008006" key="3">
    <source>
        <dbReference type="Google" id="ProtNLM"/>
    </source>
</evidence>
<proteinExistence type="predicted"/>
<organism evidence="1 2">
    <name type="scientific">Bionectria ochroleuca</name>
    <name type="common">Gliocladium roseum</name>
    <dbReference type="NCBI Taxonomy" id="29856"/>
    <lineage>
        <taxon>Eukaryota</taxon>
        <taxon>Fungi</taxon>
        <taxon>Dikarya</taxon>
        <taxon>Ascomycota</taxon>
        <taxon>Pezizomycotina</taxon>
        <taxon>Sordariomycetes</taxon>
        <taxon>Hypocreomycetidae</taxon>
        <taxon>Hypocreales</taxon>
        <taxon>Bionectriaceae</taxon>
        <taxon>Clonostachys</taxon>
    </lineage>
</organism>
<dbReference type="EMBL" id="CABFNS010000897">
    <property type="protein sequence ID" value="VUC34865.1"/>
    <property type="molecule type" value="Genomic_DNA"/>
</dbReference>
<evidence type="ECO:0000313" key="1">
    <source>
        <dbReference type="EMBL" id="VUC34865.1"/>
    </source>
</evidence>
<keyword evidence="2" id="KW-1185">Reference proteome</keyword>
<dbReference type="PANTHER" id="PTHR31252:SF11">
    <property type="entry name" value="DUF4419 DOMAIN-CONTAINING PROTEIN"/>
    <property type="match status" value="1"/>
</dbReference>
<evidence type="ECO:0000313" key="2">
    <source>
        <dbReference type="Proteomes" id="UP000766486"/>
    </source>
</evidence>